<name>A0A5B0P0H1_PUCGR</name>
<reference evidence="2 3" key="1">
    <citation type="submission" date="2019-05" db="EMBL/GenBank/DDBJ databases">
        <title>Emergence of the Ug99 lineage of the wheat stem rust pathogen through somatic hybridization.</title>
        <authorList>
            <person name="Li F."/>
            <person name="Upadhyaya N.M."/>
            <person name="Sperschneider J."/>
            <person name="Matny O."/>
            <person name="Nguyen-Phuc H."/>
            <person name="Mago R."/>
            <person name="Raley C."/>
            <person name="Miller M.E."/>
            <person name="Silverstein K.A.T."/>
            <person name="Henningsen E."/>
            <person name="Hirsch C.D."/>
            <person name="Visser B."/>
            <person name="Pretorius Z.A."/>
            <person name="Steffenson B.J."/>
            <person name="Schwessinger B."/>
            <person name="Dodds P.N."/>
            <person name="Figueroa M."/>
        </authorList>
    </citation>
    <scope>NUCLEOTIDE SEQUENCE [LARGE SCALE GENOMIC DNA]</scope>
    <source>
        <strain evidence="2 3">Ug99</strain>
    </source>
</reference>
<gene>
    <name evidence="2" type="ORF">PGTUg99_021242</name>
</gene>
<feature type="chain" id="PRO_5022669608" evidence="1">
    <location>
        <begin position="16"/>
        <end position="100"/>
    </location>
</feature>
<feature type="signal peptide" evidence="1">
    <location>
        <begin position="1"/>
        <end position="15"/>
    </location>
</feature>
<proteinExistence type="predicted"/>
<protein>
    <submittedName>
        <fullName evidence="2">Uncharacterized protein</fullName>
    </submittedName>
</protein>
<sequence length="100" mass="11243">MQAFTSLARLGLVYSQLMLLNSVQLSKIARLLDNHRSSRLPGKTLVKLSTPILHKLLSPTHNINTPLKLLHCLSLSTLNRVSGFYFLSNKVKSLQIHQPQ</sequence>
<accession>A0A5B0P0H1</accession>
<evidence type="ECO:0000313" key="2">
    <source>
        <dbReference type="EMBL" id="KAA1093479.1"/>
    </source>
</evidence>
<dbReference type="Proteomes" id="UP000325313">
    <property type="component" value="Unassembled WGS sequence"/>
</dbReference>
<organism evidence="2 3">
    <name type="scientific">Puccinia graminis f. sp. tritici</name>
    <dbReference type="NCBI Taxonomy" id="56615"/>
    <lineage>
        <taxon>Eukaryota</taxon>
        <taxon>Fungi</taxon>
        <taxon>Dikarya</taxon>
        <taxon>Basidiomycota</taxon>
        <taxon>Pucciniomycotina</taxon>
        <taxon>Pucciniomycetes</taxon>
        <taxon>Pucciniales</taxon>
        <taxon>Pucciniaceae</taxon>
        <taxon>Puccinia</taxon>
    </lineage>
</organism>
<evidence type="ECO:0000313" key="3">
    <source>
        <dbReference type="Proteomes" id="UP000325313"/>
    </source>
</evidence>
<keyword evidence="1" id="KW-0732">Signal</keyword>
<comment type="caution">
    <text evidence="2">The sequence shown here is derived from an EMBL/GenBank/DDBJ whole genome shotgun (WGS) entry which is preliminary data.</text>
</comment>
<evidence type="ECO:0000256" key="1">
    <source>
        <dbReference type="SAM" id="SignalP"/>
    </source>
</evidence>
<dbReference type="AlphaFoldDB" id="A0A5B0P0H1"/>
<dbReference type="EMBL" id="VDEP01000374">
    <property type="protein sequence ID" value="KAA1093479.1"/>
    <property type="molecule type" value="Genomic_DNA"/>
</dbReference>